<evidence type="ECO:0000313" key="4">
    <source>
        <dbReference type="Proteomes" id="UP000619355"/>
    </source>
</evidence>
<evidence type="ECO:0000313" key="3">
    <source>
        <dbReference type="EMBL" id="GHG63250.1"/>
    </source>
</evidence>
<feature type="domain" description="DUF4328" evidence="2">
    <location>
        <begin position="15"/>
        <end position="150"/>
    </location>
</feature>
<comment type="caution">
    <text evidence="3">The sequence shown here is derived from an EMBL/GenBank/DDBJ whole genome shotgun (WGS) entry which is preliminary data.</text>
</comment>
<dbReference type="Proteomes" id="UP000619355">
    <property type="component" value="Unassembled WGS sequence"/>
</dbReference>
<accession>A0A919EZT3</accession>
<evidence type="ECO:0000256" key="1">
    <source>
        <dbReference type="SAM" id="Phobius"/>
    </source>
</evidence>
<feature type="transmembrane region" description="Helical" evidence="1">
    <location>
        <begin position="93"/>
        <end position="110"/>
    </location>
</feature>
<gene>
    <name evidence="3" type="ORF">GCM10018980_53650</name>
</gene>
<feature type="transmembrane region" description="Helical" evidence="1">
    <location>
        <begin position="54"/>
        <end position="73"/>
    </location>
</feature>
<dbReference type="EMBL" id="BNBF01000018">
    <property type="protein sequence ID" value="GHG63250.1"/>
    <property type="molecule type" value="Genomic_DNA"/>
</dbReference>
<name>A0A919EZT3_9ACTN</name>
<keyword evidence="1" id="KW-0812">Transmembrane</keyword>
<keyword evidence="1" id="KW-0472">Membrane</keyword>
<keyword evidence="4" id="KW-1185">Reference proteome</keyword>
<evidence type="ECO:0000259" key="2">
    <source>
        <dbReference type="Pfam" id="PF14219"/>
    </source>
</evidence>
<reference evidence="4" key="1">
    <citation type="journal article" date="2019" name="Int. J. Syst. Evol. Microbiol.">
        <title>The Global Catalogue of Microorganisms (GCM) 10K type strain sequencing project: providing services to taxonomists for standard genome sequencing and annotation.</title>
        <authorList>
            <consortium name="The Broad Institute Genomics Platform"/>
            <consortium name="The Broad Institute Genome Sequencing Center for Infectious Disease"/>
            <person name="Wu L."/>
            <person name="Ma J."/>
        </authorList>
    </citation>
    <scope>NUCLEOTIDE SEQUENCE [LARGE SCALE GENOMIC DNA]</scope>
    <source>
        <strain evidence="4">JCM 4253</strain>
    </source>
</reference>
<keyword evidence="1" id="KW-1133">Transmembrane helix</keyword>
<sequence length="169" mass="18143">MHRPLTALEDSYHLVTSLGGAAALVCAVLFLSWVVRLRDNARLLSGRAPKYAGLWVYAGWIVPVVNLWFPRGIVADAFRGSAPERRLPASVNVWWGLWVLGMLSGVGIVYKDSTDEIIARAYTEVWPLLASDAAVVGAAVAGAVAVRAVTAVQVARMREAAGPRVPQPV</sequence>
<feature type="transmembrane region" description="Helical" evidence="1">
    <location>
        <begin position="12"/>
        <end position="34"/>
    </location>
</feature>
<organism evidence="3 4">
    <name type="scientific">Streptomyces capoamus</name>
    <dbReference type="NCBI Taxonomy" id="68183"/>
    <lineage>
        <taxon>Bacteria</taxon>
        <taxon>Bacillati</taxon>
        <taxon>Actinomycetota</taxon>
        <taxon>Actinomycetes</taxon>
        <taxon>Kitasatosporales</taxon>
        <taxon>Streptomycetaceae</taxon>
        <taxon>Streptomyces</taxon>
    </lineage>
</organism>
<dbReference type="Pfam" id="PF14219">
    <property type="entry name" value="DUF4328"/>
    <property type="match status" value="1"/>
</dbReference>
<protein>
    <recommendedName>
        <fullName evidence="2">DUF4328 domain-containing protein</fullName>
    </recommendedName>
</protein>
<dbReference type="InterPro" id="IPR025565">
    <property type="entry name" value="DUF4328"/>
</dbReference>
<dbReference type="AlphaFoldDB" id="A0A919EZT3"/>
<proteinExistence type="predicted"/>